<dbReference type="HOGENOM" id="CLU_2759293_0_0_1"/>
<reference evidence="1 2" key="1">
    <citation type="submission" date="2014-04" db="EMBL/GenBank/DDBJ databases">
        <authorList>
            <consortium name="DOE Joint Genome Institute"/>
            <person name="Kuo A."/>
            <person name="Kohler A."/>
            <person name="Nagy L.G."/>
            <person name="Floudas D."/>
            <person name="Copeland A."/>
            <person name="Barry K.W."/>
            <person name="Cichocki N."/>
            <person name="Veneault-Fourrey C."/>
            <person name="LaButti K."/>
            <person name="Lindquist E.A."/>
            <person name="Lipzen A."/>
            <person name="Lundell T."/>
            <person name="Morin E."/>
            <person name="Murat C."/>
            <person name="Sun H."/>
            <person name="Tunlid A."/>
            <person name="Henrissat B."/>
            <person name="Grigoriev I.V."/>
            <person name="Hibbett D.S."/>
            <person name="Martin F."/>
            <person name="Nordberg H.P."/>
            <person name="Cantor M.N."/>
            <person name="Hua S.X."/>
        </authorList>
    </citation>
    <scope>NUCLEOTIDE SEQUENCE [LARGE SCALE GENOMIC DNA]</scope>
    <source>
        <strain evidence="1 2">Foug A</strain>
    </source>
</reference>
<protein>
    <submittedName>
        <fullName evidence="1">Uncharacterized protein</fullName>
    </submittedName>
</protein>
<accession>A0A0C3CW17</accession>
<organism evidence="1 2">
    <name type="scientific">Scleroderma citrinum Foug A</name>
    <dbReference type="NCBI Taxonomy" id="1036808"/>
    <lineage>
        <taxon>Eukaryota</taxon>
        <taxon>Fungi</taxon>
        <taxon>Dikarya</taxon>
        <taxon>Basidiomycota</taxon>
        <taxon>Agaricomycotina</taxon>
        <taxon>Agaricomycetes</taxon>
        <taxon>Agaricomycetidae</taxon>
        <taxon>Boletales</taxon>
        <taxon>Sclerodermatineae</taxon>
        <taxon>Sclerodermataceae</taxon>
        <taxon>Scleroderma</taxon>
    </lineage>
</organism>
<dbReference type="EMBL" id="KN822201">
    <property type="protein sequence ID" value="KIM52755.1"/>
    <property type="molecule type" value="Genomic_DNA"/>
</dbReference>
<dbReference type="AlphaFoldDB" id="A0A0C3CW17"/>
<reference evidence="2" key="2">
    <citation type="submission" date="2015-01" db="EMBL/GenBank/DDBJ databases">
        <title>Evolutionary Origins and Diversification of the Mycorrhizal Mutualists.</title>
        <authorList>
            <consortium name="DOE Joint Genome Institute"/>
            <consortium name="Mycorrhizal Genomics Consortium"/>
            <person name="Kohler A."/>
            <person name="Kuo A."/>
            <person name="Nagy L.G."/>
            <person name="Floudas D."/>
            <person name="Copeland A."/>
            <person name="Barry K.W."/>
            <person name="Cichocki N."/>
            <person name="Veneault-Fourrey C."/>
            <person name="LaButti K."/>
            <person name="Lindquist E.A."/>
            <person name="Lipzen A."/>
            <person name="Lundell T."/>
            <person name="Morin E."/>
            <person name="Murat C."/>
            <person name="Riley R."/>
            <person name="Ohm R."/>
            <person name="Sun H."/>
            <person name="Tunlid A."/>
            <person name="Henrissat B."/>
            <person name="Grigoriev I.V."/>
            <person name="Hibbett D.S."/>
            <person name="Martin F."/>
        </authorList>
    </citation>
    <scope>NUCLEOTIDE SEQUENCE [LARGE SCALE GENOMIC DNA]</scope>
    <source>
        <strain evidence="2">Foug A</strain>
    </source>
</reference>
<dbReference type="Proteomes" id="UP000053989">
    <property type="component" value="Unassembled WGS sequence"/>
</dbReference>
<dbReference type="InParanoid" id="A0A0C3CW17"/>
<keyword evidence="2" id="KW-1185">Reference proteome</keyword>
<proteinExistence type="predicted"/>
<evidence type="ECO:0000313" key="2">
    <source>
        <dbReference type="Proteomes" id="UP000053989"/>
    </source>
</evidence>
<sequence>MRVKGRVMDERMEYPHILQRGSRVMQTYCLCYGEKHDRTQGGSGATREVGTTMSWLGSVLTQGKLETYLR</sequence>
<gene>
    <name evidence="1" type="ORF">SCLCIDRAFT_489010</name>
</gene>
<evidence type="ECO:0000313" key="1">
    <source>
        <dbReference type="EMBL" id="KIM52755.1"/>
    </source>
</evidence>
<name>A0A0C3CW17_9AGAM</name>